<proteinExistence type="predicted"/>
<dbReference type="EMBL" id="BK016103">
    <property type="protein sequence ID" value="DAF95131.1"/>
    <property type="molecule type" value="Genomic_DNA"/>
</dbReference>
<evidence type="ECO:0000313" key="1">
    <source>
        <dbReference type="EMBL" id="DAF95131.1"/>
    </source>
</evidence>
<accession>A0A8S5UL22</accession>
<reference evidence="1" key="1">
    <citation type="journal article" date="2021" name="Proc. Natl. Acad. Sci. U.S.A.">
        <title>A Catalog of Tens of Thousands of Viruses from Human Metagenomes Reveals Hidden Associations with Chronic Diseases.</title>
        <authorList>
            <person name="Tisza M.J."/>
            <person name="Buck C.B."/>
        </authorList>
    </citation>
    <scope>NUCLEOTIDE SEQUENCE</scope>
    <source>
        <strain evidence="1">Ctjdk2</strain>
    </source>
</reference>
<protein>
    <submittedName>
        <fullName evidence="1">Uncharacterized protein</fullName>
    </submittedName>
</protein>
<name>A0A8S5UL22_9CAUD</name>
<organism evidence="1">
    <name type="scientific">Siphoviridae sp. ctjdk2</name>
    <dbReference type="NCBI Taxonomy" id="2825635"/>
    <lineage>
        <taxon>Viruses</taxon>
        <taxon>Duplodnaviria</taxon>
        <taxon>Heunggongvirae</taxon>
        <taxon>Uroviricota</taxon>
        <taxon>Caudoviricetes</taxon>
    </lineage>
</organism>
<sequence length="82" mass="8885">MAKPRTPHLITRKGYATSVRQQSCQRLCNAQRIVGANQIVSQHPTRQRRAQGSAIGKRRISSSCSLAMAGSRGRAPCVLLGV</sequence>